<dbReference type="Proteomes" id="UP000225277">
    <property type="component" value="Unassembled WGS sequence"/>
</dbReference>
<comment type="function">
    <text evidence="8">Component of the SWR1 complex which mediates the ATP-dependent exchange of histone H2A for the H2A variant HZT1 leading to transcriptional regulation of selected genes by chromatin remodeling. Component of the NuA4 histone acetyltransferase complex which is involved in transcriptional activation of selected genes principally by acetylation of nucleosomal histone H4 and H2A. The NuA4 complex is also involved in DNA repair.</text>
</comment>
<accession>A0A2D3V0R1</accession>
<dbReference type="PANTHER" id="PTHR12855">
    <property type="entry name" value="DNA METHYLTRANSFERASE 1-ASSOCIATED PROTEIN 1 FAMILY MEMBER"/>
    <property type="match status" value="1"/>
</dbReference>
<dbReference type="InterPro" id="IPR009057">
    <property type="entry name" value="Homeodomain-like_sf"/>
</dbReference>
<evidence type="ECO:0000256" key="3">
    <source>
        <dbReference type="ARBA" id="ARBA00019132"/>
    </source>
</evidence>
<evidence type="ECO:0000313" key="11">
    <source>
        <dbReference type="EMBL" id="CZT20305.1"/>
    </source>
</evidence>
<dbReference type="Gene3D" id="1.10.10.60">
    <property type="entry name" value="Homeodomain-like"/>
    <property type="match status" value="1"/>
</dbReference>
<organism evidence="11 12">
    <name type="scientific">Ramularia collo-cygni</name>
    <dbReference type="NCBI Taxonomy" id="112498"/>
    <lineage>
        <taxon>Eukaryota</taxon>
        <taxon>Fungi</taxon>
        <taxon>Dikarya</taxon>
        <taxon>Ascomycota</taxon>
        <taxon>Pezizomycotina</taxon>
        <taxon>Dothideomycetes</taxon>
        <taxon>Dothideomycetidae</taxon>
        <taxon>Mycosphaerellales</taxon>
        <taxon>Mycosphaerellaceae</taxon>
        <taxon>Ramularia</taxon>
    </lineage>
</organism>
<dbReference type="SUPFAM" id="SSF46689">
    <property type="entry name" value="Homeodomain-like"/>
    <property type="match status" value="1"/>
</dbReference>
<evidence type="ECO:0000256" key="8">
    <source>
        <dbReference type="ARBA" id="ARBA00025264"/>
    </source>
</evidence>
<dbReference type="Pfam" id="PF16282">
    <property type="entry name" value="SANT_DAMP1_like"/>
    <property type="match status" value="1"/>
</dbReference>
<sequence>MATHRRAARWTREPTTRITKLQHWTRNGATAPPPTTTTLPDRVPVPTYDAEVYEAHLTSSDWSKEETDYLVQVYGDCHGKWPVIADHYEFEGGSPRSMEELKSRFYTLSASLLQLATPITSMTTTDYSLYEMLSSFNAEQETSRKKLAEGHLYRRANEVDEETVLLGELQRIMLNQASLDNQREELRQRLDHPRAATTGYQYTTSQALTTLWQQLLAQDRAKKHSKLRPTGHAAYDGLPSMNNSNNTNNSSAARPSQTPAQPTLPDALSKADQLRFGVTLNPDKPGSSVSFLGDRFTKPRTAKSQLQTDKLAAILSNIGVHDVIPMATPPVVAAFEQIMEKVHTLMELRKTNEKDLQEVRVRQGELSS</sequence>
<comment type="similarity">
    <text evidence="2">Belongs to the SWC4 family.</text>
</comment>
<dbReference type="STRING" id="112498.A0A2D3V0R1"/>
<evidence type="ECO:0000256" key="4">
    <source>
        <dbReference type="ARBA" id="ARBA00022853"/>
    </source>
</evidence>
<evidence type="ECO:0000313" key="12">
    <source>
        <dbReference type="Proteomes" id="UP000225277"/>
    </source>
</evidence>
<evidence type="ECO:0000256" key="6">
    <source>
        <dbReference type="ARBA" id="ARBA00023163"/>
    </source>
</evidence>
<protein>
    <recommendedName>
        <fullName evidence="3">SWR1-complex protein 4</fullName>
    </recommendedName>
</protein>
<dbReference type="InterPro" id="IPR001005">
    <property type="entry name" value="SANT/Myb"/>
</dbReference>
<dbReference type="AlphaFoldDB" id="A0A2D3V0R1"/>
<evidence type="ECO:0000256" key="5">
    <source>
        <dbReference type="ARBA" id="ARBA00023015"/>
    </source>
</evidence>
<gene>
    <name evidence="11" type="ORF">RCC_06164</name>
</gene>
<feature type="domain" description="Myb-like" evidence="10">
    <location>
        <begin position="54"/>
        <end position="109"/>
    </location>
</feature>
<evidence type="ECO:0000256" key="7">
    <source>
        <dbReference type="ARBA" id="ARBA00023242"/>
    </source>
</evidence>
<dbReference type="EMBL" id="FJUY01000009">
    <property type="protein sequence ID" value="CZT20305.1"/>
    <property type="molecule type" value="Genomic_DNA"/>
</dbReference>
<comment type="subcellular location">
    <subcellularLocation>
        <location evidence="1">Nucleus</location>
    </subcellularLocation>
</comment>
<name>A0A2D3V0R1_9PEZI</name>
<dbReference type="GO" id="GO:0000122">
    <property type="term" value="P:negative regulation of transcription by RNA polymerase II"/>
    <property type="evidence" value="ECO:0007669"/>
    <property type="project" value="TreeGrafter"/>
</dbReference>
<dbReference type="GO" id="GO:0000812">
    <property type="term" value="C:Swr1 complex"/>
    <property type="evidence" value="ECO:0007669"/>
    <property type="project" value="TreeGrafter"/>
</dbReference>
<evidence type="ECO:0000256" key="1">
    <source>
        <dbReference type="ARBA" id="ARBA00004123"/>
    </source>
</evidence>
<dbReference type="SMART" id="SM00717">
    <property type="entry name" value="SANT"/>
    <property type="match status" value="1"/>
</dbReference>
<feature type="region of interest" description="Disordered" evidence="9">
    <location>
        <begin position="222"/>
        <end position="266"/>
    </location>
</feature>
<evidence type="ECO:0000256" key="9">
    <source>
        <dbReference type="SAM" id="MobiDB-lite"/>
    </source>
</evidence>
<keyword evidence="6" id="KW-0804">Transcription</keyword>
<reference evidence="11 12" key="1">
    <citation type="submission" date="2016-03" db="EMBL/GenBank/DDBJ databases">
        <authorList>
            <person name="Ploux O."/>
        </authorList>
    </citation>
    <scope>NUCLEOTIDE SEQUENCE [LARGE SCALE GENOMIC DNA]</scope>
    <source>
        <strain evidence="11 12">URUG2</strain>
    </source>
</reference>
<dbReference type="GeneID" id="35601305"/>
<dbReference type="RefSeq" id="XP_023627194.1">
    <property type="nucleotide sequence ID" value="XM_023771426.1"/>
</dbReference>
<evidence type="ECO:0000256" key="2">
    <source>
        <dbReference type="ARBA" id="ARBA00006918"/>
    </source>
</evidence>
<dbReference type="PANTHER" id="PTHR12855:SF10">
    <property type="entry name" value="DNA METHYLTRANSFERASE 1-ASSOCIATED PROTEIN 1"/>
    <property type="match status" value="1"/>
</dbReference>
<dbReference type="GO" id="GO:0035267">
    <property type="term" value="C:NuA4 histone acetyltransferase complex"/>
    <property type="evidence" value="ECO:0007669"/>
    <property type="project" value="InterPro"/>
</dbReference>
<keyword evidence="5" id="KW-0805">Transcription regulation</keyword>
<feature type="compositionally biased region" description="Low complexity" evidence="9">
    <location>
        <begin position="240"/>
        <end position="251"/>
    </location>
</feature>
<feature type="compositionally biased region" description="Polar residues" evidence="9">
    <location>
        <begin position="252"/>
        <end position="261"/>
    </location>
</feature>
<evidence type="ECO:0000259" key="10">
    <source>
        <dbReference type="PROSITE" id="PS50090"/>
    </source>
</evidence>
<dbReference type="PROSITE" id="PS50090">
    <property type="entry name" value="MYB_LIKE"/>
    <property type="match status" value="1"/>
</dbReference>
<dbReference type="GO" id="GO:0003714">
    <property type="term" value="F:transcription corepressor activity"/>
    <property type="evidence" value="ECO:0007669"/>
    <property type="project" value="TreeGrafter"/>
</dbReference>
<dbReference type="GO" id="GO:0006338">
    <property type="term" value="P:chromatin remodeling"/>
    <property type="evidence" value="ECO:0007669"/>
    <property type="project" value="InterPro"/>
</dbReference>
<dbReference type="InterPro" id="IPR032563">
    <property type="entry name" value="DAMP1_SANT-like"/>
</dbReference>
<proteinExistence type="inferred from homology"/>
<dbReference type="GO" id="GO:0006281">
    <property type="term" value="P:DNA repair"/>
    <property type="evidence" value="ECO:0007669"/>
    <property type="project" value="InterPro"/>
</dbReference>
<keyword evidence="4" id="KW-0156">Chromatin regulator</keyword>
<dbReference type="InterPro" id="IPR027109">
    <property type="entry name" value="Swc4/Dmap1"/>
</dbReference>
<keyword evidence="7" id="KW-0539">Nucleus</keyword>
<dbReference type="OrthoDB" id="19740at2759"/>
<keyword evidence="12" id="KW-1185">Reference proteome</keyword>